<dbReference type="InterPro" id="IPR026467">
    <property type="entry name" value="Ser/Gly_Cys_C_dom"/>
</dbReference>
<proteinExistence type="predicted"/>
<feature type="transmembrane region" description="Helical" evidence="1">
    <location>
        <begin position="180"/>
        <end position="201"/>
    </location>
</feature>
<dbReference type="AlphaFoldDB" id="A0A7W7SXK3"/>
<evidence type="ECO:0000256" key="1">
    <source>
        <dbReference type="SAM" id="Phobius"/>
    </source>
</evidence>
<accession>A0A7W7SXK3</accession>
<keyword evidence="1" id="KW-0812">Transmembrane</keyword>
<feature type="transmembrane region" description="Helical" evidence="1">
    <location>
        <begin position="154"/>
        <end position="174"/>
    </location>
</feature>
<evidence type="ECO:0000313" key="2">
    <source>
        <dbReference type="EMBL" id="MBB4961500.1"/>
    </source>
</evidence>
<organism evidence="2 3">
    <name type="scientific">Micromonospora polyrhachis</name>
    <dbReference type="NCBI Taxonomy" id="1282883"/>
    <lineage>
        <taxon>Bacteria</taxon>
        <taxon>Bacillati</taxon>
        <taxon>Actinomycetota</taxon>
        <taxon>Actinomycetes</taxon>
        <taxon>Micromonosporales</taxon>
        <taxon>Micromonosporaceae</taxon>
        <taxon>Micromonospora</taxon>
    </lineage>
</organism>
<keyword evidence="3" id="KW-1185">Reference proteome</keyword>
<feature type="transmembrane region" description="Helical" evidence="1">
    <location>
        <begin position="20"/>
        <end position="41"/>
    </location>
</feature>
<gene>
    <name evidence="2" type="ORF">FHR38_005233</name>
</gene>
<dbReference type="Proteomes" id="UP000578819">
    <property type="component" value="Unassembled WGS sequence"/>
</dbReference>
<sequence length="300" mass="30449">MTISLAAAGDTWGISGPVFLLVYFIAADLLVFATLAHRFLLFAGPRGFRDADRLHPQQVAYLNGGARLAVDAALGGLRAAGALSGRNERIVSSGSLPVGATQLDQAIYNAVSQGIRPSALRTHQWVVQAIDQLRRQLEVAGLVPTLAQRRTARLVPLLLVGLVGLGAVRLIAGLSADKPVGFLIALLAIVTVVTVVLLVVVPRQTRAAKSALRQLRIRHVHLSPGNSPSYSSYGTTSAAMAVGLFGGAALWGLDPRFAAEAEVQRNAIASGGSSGSSGCGGGGGSDGGGGSGCGGGGCGG</sequence>
<evidence type="ECO:0000313" key="3">
    <source>
        <dbReference type="Proteomes" id="UP000578819"/>
    </source>
</evidence>
<keyword evidence="1" id="KW-1133">Transmembrane helix</keyword>
<dbReference type="NCBIfam" id="TIGR04222">
    <property type="entry name" value="near_uncomplex"/>
    <property type="match status" value="1"/>
</dbReference>
<name>A0A7W7SXK3_9ACTN</name>
<protein>
    <submittedName>
        <fullName evidence="2">Uncharacterized protein (TIGR04222 family)</fullName>
    </submittedName>
</protein>
<dbReference type="EMBL" id="JACHJW010000001">
    <property type="protein sequence ID" value="MBB4961500.1"/>
    <property type="molecule type" value="Genomic_DNA"/>
</dbReference>
<dbReference type="RefSeq" id="WP_184537082.1">
    <property type="nucleotide sequence ID" value="NZ_JACHJW010000001.1"/>
</dbReference>
<keyword evidence="1" id="KW-0472">Membrane</keyword>
<comment type="caution">
    <text evidence="2">The sequence shown here is derived from an EMBL/GenBank/DDBJ whole genome shotgun (WGS) entry which is preliminary data.</text>
</comment>
<reference evidence="2 3" key="1">
    <citation type="submission" date="2020-08" db="EMBL/GenBank/DDBJ databases">
        <title>Sequencing the genomes of 1000 actinobacteria strains.</title>
        <authorList>
            <person name="Klenk H.-P."/>
        </authorList>
    </citation>
    <scope>NUCLEOTIDE SEQUENCE [LARGE SCALE GENOMIC DNA]</scope>
    <source>
        <strain evidence="2 3">DSM 45886</strain>
    </source>
</reference>